<gene>
    <name evidence="2" type="ORF">CLV43_101106</name>
</gene>
<dbReference type="RefSeq" id="WP_106184961.1">
    <property type="nucleotide sequence ID" value="NZ_PVTF01000001.1"/>
</dbReference>
<evidence type="ECO:0000313" key="3">
    <source>
        <dbReference type="Proteomes" id="UP000239494"/>
    </source>
</evidence>
<name>A0A2T0TJJ6_9PSEU</name>
<comment type="caution">
    <text evidence="2">The sequence shown here is derived from an EMBL/GenBank/DDBJ whole genome shotgun (WGS) entry which is preliminary data.</text>
</comment>
<keyword evidence="3" id="KW-1185">Reference proteome</keyword>
<proteinExistence type="predicted"/>
<dbReference type="EMBL" id="PVTF01000001">
    <property type="protein sequence ID" value="PRY45846.1"/>
    <property type="molecule type" value="Genomic_DNA"/>
</dbReference>
<dbReference type="OrthoDB" id="4772576at2"/>
<feature type="domain" description="DUF1707" evidence="1">
    <location>
        <begin position="8"/>
        <end position="59"/>
    </location>
</feature>
<reference evidence="2 3" key="1">
    <citation type="submission" date="2018-03" db="EMBL/GenBank/DDBJ databases">
        <title>Genomic Encyclopedia of Archaeal and Bacterial Type Strains, Phase II (KMG-II): from individual species to whole genera.</title>
        <authorList>
            <person name="Goeker M."/>
        </authorList>
    </citation>
    <scope>NUCLEOTIDE SEQUENCE [LARGE SCALE GENOMIC DNA]</scope>
    <source>
        <strain evidence="2 3">DSM 44720</strain>
    </source>
</reference>
<protein>
    <submittedName>
        <fullName evidence="2">Uncharacterized protein DUF1707</fullName>
    </submittedName>
</protein>
<evidence type="ECO:0000313" key="2">
    <source>
        <dbReference type="EMBL" id="PRY45846.1"/>
    </source>
</evidence>
<dbReference type="InterPro" id="IPR012551">
    <property type="entry name" value="DUF1707_SHOCT-like"/>
</dbReference>
<dbReference type="AlphaFoldDB" id="A0A2T0TJJ6"/>
<organism evidence="2 3">
    <name type="scientific">Umezawaea tangerina</name>
    <dbReference type="NCBI Taxonomy" id="84725"/>
    <lineage>
        <taxon>Bacteria</taxon>
        <taxon>Bacillati</taxon>
        <taxon>Actinomycetota</taxon>
        <taxon>Actinomycetes</taxon>
        <taxon>Pseudonocardiales</taxon>
        <taxon>Pseudonocardiaceae</taxon>
        <taxon>Umezawaea</taxon>
    </lineage>
</organism>
<dbReference type="Proteomes" id="UP000239494">
    <property type="component" value="Unassembled WGS sequence"/>
</dbReference>
<accession>A0A2T0TJJ6</accession>
<dbReference type="PANTHER" id="PTHR40763:SF5">
    <property type="entry name" value="MEMBRANE PROTEIN"/>
    <property type="match status" value="1"/>
</dbReference>
<sequence>MTDPKDYRVSDAEREHVIGLLQKAIGQGLITLDEFSTRTDTALVAKTRAELNAVLLDLPGMTHNEQAPKALVPKDRVEIKSTMSSVNRKGHWSVPRELVVLNRMGSTDLDFSEAEIPHAVVTIELDVTAGSVSILLPEGATVDTDDVQMAAGSVTDKSGAGDGRPHFVLTGVVRAGSVNIKRVRMIRMGAYLVRMPGFRVTRA</sequence>
<dbReference type="PANTHER" id="PTHR40763">
    <property type="entry name" value="MEMBRANE PROTEIN-RELATED"/>
    <property type="match status" value="1"/>
</dbReference>
<evidence type="ECO:0000259" key="1">
    <source>
        <dbReference type="Pfam" id="PF08044"/>
    </source>
</evidence>
<dbReference type="Pfam" id="PF08044">
    <property type="entry name" value="DUF1707"/>
    <property type="match status" value="1"/>
</dbReference>